<keyword evidence="8 14" id="KW-0500">Molybdenum</keyword>
<comment type="cofactor">
    <cofactor evidence="1 14">
        <name>Mg(2+)</name>
        <dbReference type="ChEBI" id="CHEBI:18420"/>
    </cofactor>
</comment>
<evidence type="ECO:0000256" key="2">
    <source>
        <dbReference type="ARBA" id="ARBA00002901"/>
    </source>
</evidence>
<dbReference type="Pfam" id="PF03453">
    <property type="entry name" value="MoeA_N"/>
    <property type="match status" value="1"/>
</dbReference>
<dbReference type="FunFam" id="3.40.980.10:FF:000004">
    <property type="entry name" value="Molybdopterin molybdenumtransferase"/>
    <property type="match status" value="1"/>
</dbReference>
<dbReference type="InterPro" id="IPR005110">
    <property type="entry name" value="MoeA_linker/N"/>
</dbReference>
<organism evidence="16 17">
    <name type="scientific">Lucifera butyrica</name>
    <dbReference type="NCBI Taxonomy" id="1351585"/>
    <lineage>
        <taxon>Bacteria</taxon>
        <taxon>Bacillati</taxon>
        <taxon>Bacillota</taxon>
        <taxon>Negativicutes</taxon>
        <taxon>Veillonellales</taxon>
        <taxon>Veillonellaceae</taxon>
        <taxon>Lucifera</taxon>
    </lineage>
</organism>
<dbReference type="SUPFAM" id="SSF63867">
    <property type="entry name" value="MoeA C-terminal domain-like"/>
    <property type="match status" value="1"/>
</dbReference>
<dbReference type="PROSITE" id="PS01079">
    <property type="entry name" value="MOCF_BIOSYNTHESIS_2"/>
    <property type="match status" value="1"/>
</dbReference>
<proteinExistence type="inferred from homology"/>
<dbReference type="InterPro" id="IPR005111">
    <property type="entry name" value="MoeA_C_domain_IV"/>
</dbReference>
<evidence type="ECO:0000256" key="5">
    <source>
        <dbReference type="ARBA" id="ARBA00010763"/>
    </source>
</evidence>
<keyword evidence="9 14" id="KW-0808">Transferase</keyword>
<evidence type="ECO:0000256" key="7">
    <source>
        <dbReference type="ARBA" id="ARBA00021108"/>
    </source>
</evidence>
<evidence type="ECO:0000313" key="17">
    <source>
        <dbReference type="Proteomes" id="UP000277811"/>
    </source>
</evidence>
<dbReference type="GO" id="GO:0006777">
    <property type="term" value="P:Mo-molybdopterin cofactor biosynthetic process"/>
    <property type="evidence" value="ECO:0007669"/>
    <property type="project" value="UniProtKB-UniRule"/>
</dbReference>
<dbReference type="InterPro" id="IPR038987">
    <property type="entry name" value="MoeA-like"/>
</dbReference>
<feature type="domain" description="MoaB/Mog" evidence="15">
    <location>
        <begin position="187"/>
        <end position="326"/>
    </location>
</feature>
<dbReference type="PANTHER" id="PTHR10192:SF5">
    <property type="entry name" value="GEPHYRIN"/>
    <property type="match status" value="1"/>
</dbReference>
<dbReference type="UniPathway" id="UPA00344"/>
<comment type="function">
    <text evidence="3">May be involved in the biosynthesis of molybdopterin.</text>
</comment>
<comment type="function">
    <text evidence="2 14">Catalyzes the insertion of molybdate into adenylated molybdopterin with the concomitant release of AMP.</text>
</comment>
<evidence type="ECO:0000256" key="12">
    <source>
        <dbReference type="ARBA" id="ARBA00023150"/>
    </source>
</evidence>
<evidence type="ECO:0000256" key="8">
    <source>
        <dbReference type="ARBA" id="ARBA00022505"/>
    </source>
</evidence>
<gene>
    <name evidence="16" type="ORF">LUCI_4908</name>
</gene>
<name>A0A498RHM8_9FIRM</name>
<accession>A0A498RHM8</accession>
<reference evidence="16 17" key="1">
    <citation type="submission" date="2018-06" db="EMBL/GenBank/DDBJ databases">
        <authorList>
            <person name="Strepis N."/>
        </authorList>
    </citation>
    <scope>NUCLEOTIDE SEQUENCE [LARGE SCALE GENOMIC DNA]</scope>
    <source>
        <strain evidence="16">LUCI</strain>
    </source>
</reference>
<dbReference type="Pfam" id="PF00994">
    <property type="entry name" value="MoCF_biosynth"/>
    <property type="match status" value="1"/>
</dbReference>
<dbReference type="GO" id="GO:0005829">
    <property type="term" value="C:cytosol"/>
    <property type="evidence" value="ECO:0007669"/>
    <property type="project" value="TreeGrafter"/>
</dbReference>
<dbReference type="OrthoDB" id="9804758at2"/>
<dbReference type="GO" id="GO:0061599">
    <property type="term" value="F:molybdopterin molybdotransferase activity"/>
    <property type="evidence" value="ECO:0007669"/>
    <property type="project" value="UniProtKB-UniRule"/>
</dbReference>
<dbReference type="InterPro" id="IPR008284">
    <property type="entry name" value="MoCF_biosynth_CS"/>
</dbReference>
<dbReference type="Pfam" id="PF03454">
    <property type="entry name" value="MoeA_C"/>
    <property type="match status" value="1"/>
</dbReference>
<evidence type="ECO:0000256" key="10">
    <source>
        <dbReference type="ARBA" id="ARBA00022723"/>
    </source>
</evidence>
<evidence type="ECO:0000256" key="11">
    <source>
        <dbReference type="ARBA" id="ARBA00022842"/>
    </source>
</evidence>
<dbReference type="SUPFAM" id="SSF63882">
    <property type="entry name" value="MoeA N-terminal region -like"/>
    <property type="match status" value="1"/>
</dbReference>
<keyword evidence="17" id="KW-1185">Reference proteome</keyword>
<evidence type="ECO:0000256" key="6">
    <source>
        <dbReference type="ARBA" id="ARBA00013269"/>
    </source>
</evidence>
<dbReference type="InterPro" id="IPR036425">
    <property type="entry name" value="MoaB/Mog-like_dom_sf"/>
</dbReference>
<dbReference type="InterPro" id="IPR036135">
    <property type="entry name" value="MoeA_linker/N_sf"/>
</dbReference>
<dbReference type="EC" id="2.10.1.1" evidence="6 14"/>
<dbReference type="Gene3D" id="3.90.105.10">
    <property type="entry name" value="Molybdopterin biosynthesis moea protein, domain 2"/>
    <property type="match status" value="1"/>
</dbReference>
<evidence type="ECO:0000256" key="4">
    <source>
        <dbReference type="ARBA" id="ARBA00005046"/>
    </source>
</evidence>
<dbReference type="Proteomes" id="UP000277811">
    <property type="component" value="Unassembled WGS sequence"/>
</dbReference>
<protein>
    <recommendedName>
        <fullName evidence="7 14">Molybdopterin molybdenumtransferase</fullName>
        <ecNumber evidence="6 14">2.10.1.1</ecNumber>
    </recommendedName>
</protein>
<keyword evidence="12 14" id="KW-0501">Molybdenum cofactor biosynthesis</keyword>
<keyword evidence="10 14" id="KW-0479">Metal-binding</keyword>
<evidence type="ECO:0000259" key="15">
    <source>
        <dbReference type="SMART" id="SM00852"/>
    </source>
</evidence>
<dbReference type="SUPFAM" id="SSF53218">
    <property type="entry name" value="Molybdenum cofactor biosynthesis proteins"/>
    <property type="match status" value="1"/>
</dbReference>
<comment type="catalytic activity">
    <reaction evidence="13">
        <text>adenylyl-molybdopterin + molybdate = Mo-molybdopterin + AMP + H(+)</text>
        <dbReference type="Rhea" id="RHEA:35047"/>
        <dbReference type="ChEBI" id="CHEBI:15378"/>
        <dbReference type="ChEBI" id="CHEBI:36264"/>
        <dbReference type="ChEBI" id="CHEBI:62727"/>
        <dbReference type="ChEBI" id="CHEBI:71302"/>
        <dbReference type="ChEBI" id="CHEBI:456215"/>
        <dbReference type="EC" id="2.10.1.1"/>
    </reaction>
</comment>
<evidence type="ECO:0000313" key="16">
    <source>
        <dbReference type="EMBL" id="VBB09613.1"/>
    </source>
</evidence>
<sequence>MEFFQCVPLNEARDLIAGRLDGITAGDESVCLPDALGRTAAADIISQEDLPPFSRSTVDGFAVRSADSFGANESAPSLFAIAGEVVMGAPSVQELLPGQAVAIPTGGMLPAGADAVVMLEYVEQPDANTLLALKMVAPGENVVTRGEDIQAGSVIVKEGQKITPQYVGVLAACGCTRVLVRKKVKVAIISTGDELVDIQESPKFGQIRDVNSYALEALMSAAGCVVKRLGIVRDSYEEFFTILSEATAKFELVIISGGSSVGARDYTVKAIEALGAPGILIHGIAIKPGKPTIFGMVDKVPVFGLPGHPVAAMTVCEQLVKLAVRKLLGQKQPDGRFLVPACLSRNVASTPGRDDFINVRLWKRQGEYVADPVLGKSGLINLMAQADGMLHIPADKSGLYEGETAEVLLLKEEK</sequence>
<dbReference type="InterPro" id="IPR001453">
    <property type="entry name" value="MoaB/Mog_dom"/>
</dbReference>
<dbReference type="NCBIfam" id="NF045515">
    <property type="entry name" value="Glp_gephyrin"/>
    <property type="match status" value="1"/>
</dbReference>
<dbReference type="SMART" id="SM00852">
    <property type="entry name" value="MoCF_biosynth"/>
    <property type="match status" value="1"/>
</dbReference>
<dbReference type="AlphaFoldDB" id="A0A498RHM8"/>
<dbReference type="Gene3D" id="2.170.190.11">
    <property type="entry name" value="Molybdopterin biosynthesis moea protein, domain 3"/>
    <property type="match status" value="1"/>
</dbReference>
<dbReference type="GO" id="GO:0046872">
    <property type="term" value="F:metal ion binding"/>
    <property type="evidence" value="ECO:0007669"/>
    <property type="project" value="UniProtKB-UniRule"/>
</dbReference>
<dbReference type="Gene3D" id="3.40.980.10">
    <property type="entry name" value="MoaB/Mog-like domain"/>
    <property type="match status" value="1"/>
</dbReference>
<evidence type="ECO:0000256" key="3">
    <source>
        <dbReference type="ARBA" id="ARBA00003487"/>
    </source>
</evidence>
<dbReference type="NCBIfam" id="TIGR00177">
    <property type="entry name" value="molyb_syn"/>
    <property type="match status" value="1"/>
</dbReference>
<evidence type="ECO:0000256" key="14">
    <source>
        <dbReference type="RuleBase" id="RU365090"/>
    </source>
</evidence>
<keyword evidence="11 14" id="KW-0460">Magnesium</keyword>
<dbReference type="EMBL" id="UPPP01000127">
    <property type="protein sequence ID" value="VBB09613.1"/>
    <property type="molecule type" value="Genomic_DNA"/>
</dbReference>
<comment type="pathway">
    <text evidence="4 14">Cofactor biosynthesis; molybdopterin biosynthesis.</text>
</comment>
<dbReference type="PANTHER" id="PTHR10192">
    <property type="entry name" value="MOLYBDOPTERIN BIOSYNTHESIS PROTEIN"/>
    <property type="match status" value="1"/>
</dbReference>
<dbReference type="RefSeq" id="WP_122630385.1">
    <property type="nucleotide sequence ID" value="NZ_UPPP01000127.1"/>
</dbReference>
<dbReference type="InterPro" id="IPR036688">
    <property type="entry name" value="MoeA_C_domain_IV_sf"/>
</dbReference>
<dbReference type="Gene3D" id="2.40.340.10">
    <property type="entry name" value="MoeA, C-terminal, domain IV"/>
    <property type="match status" value="1"/>
</dbReference>
<evidence type="ECO:0000256" key="9">
    <source>
        <dbReference type="ARBA" id="ARBA00022679"/>
    </source>
</evidence>
<dbReference type="CDD" id="cd00887">
    <property type="entry name" value="MoeA"/>
    <property type="match status" value="1"/>
</dbReference>
<comment type="similarity">
    <text evidence="5 14">Belongs to the MoeA family.</text>
</comment>
<evidence type="ECO:0000256" key="1">
    <source>
        <dbReference type="ARBA" id="ARBA00001946"/>
    </source>
</evidence>
<evidence type="ECO:0000256" key="13">
    <source>
        <dbReference type="ARBA" id="ARBA00047317"/>
    </source>
</evidence>